<dbReference type="GO" id="GO:0009306">
    <property type="term" value="P:protein secretion"/>
    <property type="evidence" value="ECO:0007669"/>
    <property type="project" value="InterPro"/>
</dbReference>
<dbReference type="InterPro" id="IPR011662">
    <property type="entry name" value="Secretin/TonB_short_N"/>
</dbReference>
<dbReference type="InterPro" id="IPR001775">
    <property type="entry name" value="GspD/PilQ"/>
</dbReference>
<evidence type="ECO:0000259" key="9">
    <source>
        <dbReference type="SMART" id="SM00965"/>
    </source>
</evidence>
<keyword evidence="5" id="KW-0472">Membrane</keyword>
<dbReference type="InterPro" id="IPR021731">
    <property type="entry name" value="AMIN_dom"/>
</dbReference>
<dbReference type="Pfam" id="PF00263">
    <property type="entry name" value="Secretin"/>
    <property type="match status" value="1"/>
</dbReference>
<dbReference type="InterPro" id="IPR005644">
    <property type="entry name" value="NolW-like"/>
</dbReference>
<dbReference type="Pfam" id="PF11741">
    <property type="entry name" value="AMIN"/>
    <property type="match status" value="2"/>
</dbReference>
<dbReference type="PANTHER" id="PTHR30604">
    <property type="entry name" value="PROTEIN TRANSPORT PROTEIN HOFQ"/>
    <property type="match status" value="1"/>
</dbReference>
<dbReference type="InterPro" id="IPR051808">
    <property type="entry name" value="Type_IV_pilus_biogenesis"/>
</dbReference>
<evidence type="ECO:0000313" key="11">
    <source>
        <dbReference type="Proteomes" id="UP000228987"/>
    </source>
</evidence>
<keyword evidence="2 8" id="KW-0813">Transport</keyword>
<gene>
    <name evidence="10" type="ORF">COA71_02470</name>
</gene>
<feature type="domain" description="Secretin/TonB short N-terminal" evidence="9">
    <location>
        <begin position="347"/>
        <end position="395"/>
    </location>
</feature>
<evidence type="ECO:0000313" key="10">
    <source>
        <dbReference type="EMBL" id="PCJ43753.1"/>
    </source>
</evidence>
<evidence type="ECO:0000256" key="5">
    <source>
        <dbReference type="ARBA" id="ARBA00023136"/>
    </source>
</evidence>
<dbReference type="Gene3D" id="3.30.1370.130">
    <property type="match status" value="1"/>
</dbReference>
<organism evidence="10 11">
    <name type="scientific">SAR86 cluster bacterium</name>
    <dbReference type="NCBI Taxonomy" id="2030880"/>
    <lineage>
        <taxon>Bacteria</taxon>
        <taxon>Pseudomonadati</taxon>
        <taxon>Pseudomonadota</taxon>
        <taxon>Gammaproteobacteria</taxon>
        <taxon>SAR86 cluster</taxon>
    </lineage>
</organism>
<dbReference type="AlphaFoldDB" id="A0A2A5CJ22"/>
<name>A0A2A5CJ22_9GAMM</name>
<keyword evidence="3" id="KW-0732">Signal</keyword>
<dbReference type="SMART" id="SM00965">
    <property type="entry name" value="STN"/>
    <property type="match status" value="1"/>
</dbReference>
<dbReference type="InterPro" id="IPR013355">
    <property type="entry name" value="Pilus_4_PilQ"/>
</dbReference>
<accession>A0A2A5CJ22</accession>
<evidence type="ECO:0000256" key="4">
    <source>
        <dbReference type="ARBA" id="ARBA00022927"/>
    </source>
</evidence>
<dbReference type="InterPro" id="IPR038591">
    <property type="entry name" value="NolW-like_sf"/>
</dbReference>
<dbReference type="Gene3D" id="2.60.40.3470">
    <property type="match status" value="1"/>
</dbReference>
<comment type="similarity">
    <text evidence="7">Belongs to the bacterial secretin family.</text>
</comment>
<comment type="subcellular location">
    <subcellularLocation>
        <location evidence="8">Cell outer membrane</location>
    </subcellularLocation>
    <subcellularLocation>
        <location evidence="1">Membrane</location>
    </subcellularLocation>
</comment>
<proteinExistence type="inferred from homology"/>
<comment type="caution">
    <text evidence="10">The sequence shown here is derived from an EMBL/GenBank/DDBJ whole genome shotgun (WGS) entry which is preliminary data.</text>
</comment>
<evidence type="ECO:0000256" key="7">
    <source>
        <dbReference type="RuleBase" id="RU004003"/>
    </source>
</evidence>
<keyword evidence="4" id="KW-0653">Protein transport</keyword>
<evidence type="ECO:0000256" key="6">
    <source>
        <dbReference type="ARBA" id="ARBA00023237"/>
    </source>
</evidence>
<evidence type="ECO:0000256" key="1">
    <source>
        <dbReference type="ARBA" id="ARBA00004370"/>
    </source>
</evidence>
<sequence>MNKKRDLSMRVNKYRHRLAAWTGASLQKSASLVGSFTMITCSGISKITTSTSKTISAILLFCSVVSSSVVFAQQINLEAIDFVTLPGKQLEIELTFDNEPPTPAIFEIANPARLSMDFNNVSNRLTARRYPLDVDLADSVMILEDQNRTRMIVNLNNLQPYSTRVQGNSLFIVLGDAEVASNANVLAAASVNLGGNAASQRASDIAGVDFRRGNNGEGQIMIQMADNSLTGDIDRSGSSLILEFRNAVIDQGQQARLDVSDFATPVQFIDVYEENGAVMIVANVVGEYEYIAYQSNDQFIIDVSAVLVADGGFAQDDFNFSGERMSLNFQDIPIRQVLQIFAEFQNFSLVVSDAVTGDITLRLVDVPWDQALDLVLRSRGLGQRQEGSVLYVAPAADIAQTELEELEANREVEALVPLETAYISVNYAVASEMLALIQGGAGGGMLSDRGSVTVDTRTNTLIIQDAPVILAEVRGMLERLDVPVQQVLIEARIVNAETSFGDALGIRWGGVQTFPEFGDEFILSGSLGGFGSGFSDGQLAVDLGPAASNSSFAIGYAGDNGLLQLELAALEDSGTGEVVGQPSITTQDQQMARIESGLQFPYQSQAGGTAGGSVTEFISAVLSLEVTPQITPDGRIIMLLDIHQDSVVPTGSGVPAINTNNITTRVLVDDGETIVLGGVFREEATTTVSKTMFFGDLPYIGGLFRRTENSQTKTELLIFITPSILNDI</sequence>
<evidence type="ECO:0000256" key="3">
    <source>
        <dbReference type="ARBA" id="ARBA00022729"/>
    </source>
</evidence>
<dbReference type="InterPro" id="IPR004846">
    <property type="entry name" value="T2SS/T3SS_dom"/>
</dbReference>
<dbReference type="GO" id="GO:0009279">
    <property type="term" value="C:cell outer membrane"/>
    <property type="evidence" value="ECO:0007669"/>
    <property type="project" value="UniProtKB-SubCell"/>
</dbReference>
<dbReference type="Proteomes" id="UP000228987">
    <property type="component" value="Unassembled WGS sequence"/>
</dbReference>
<dbReference type="PANTHER" id="PTHR30604:SF1">
    <property type="entry name" value="DNA UTILIZATION PROTEIN HOFQ"/>
    <property type="match status" value="1"/>
</dbReference>
<dbReference type="PRINTS" id="PR00811">
    <property type="entry name" value="BCTERIALGSPD"/>
</dbReference>
<evidence type="ECO:0000256" key="8">
    <source>
        <dbReference type="RuleBase" id="RU004004"/>
    </source>
</evidence>
<dbReference type="NCBIfam" id="TIGR02515">
    <property type="entry name" value="IV_pilus_PilQ"/>
    <property type="match status" value="1"/>
</dbReference>
<dbReference type="EMBL" id="NVWI01000001">
    <property type="protein sequence ID" value="PCJ43753.1"/>
    <property type="molecule type" value="Genomic_DNA"/>
</dbReference>
<dbReference type="Gene3D" id="3.30.1370.120">
    <property type="match status" value="1"/>
</dbReference>
<evidence type="ECO:0000256" key="2">
    <source>
        <dbReference type="ARBA" id="ARBA00022448"/>
    </source>
</evidence>
<keyword evidence="6" id="KW-0998">Cell outer membrane</keyword>
<protein>
    <submittedName>
        <fullName evidence="10">Type IV pilus secretin PilQ</fullName>
    </submittedName>
</protein>
<reference evidence="11" key="1">
    <citation type="submission" date="2017-08" db="EMBL/GenBank/DDBJ databases">
        <title>A dynamic microbial community with high functional redundancy inhabits the cold, oxic subseafloor aquifer.</title>
        <authorList>
            <person name="Tully B.J."/>
            <person name="Wheat C.G."/>
            <person name="Glazer B.T."/>
            <person name="Huber J.A."/>
        </authorList>
    </citation>
    <scope>NUCLEOTIDE SEQUENCE [LARGE SCALE GENOMIC DNA]</scope>
</reference>
<dbReference type="Pfam" id="PF03958">
    <property type="entry name" value="Secretin_N"/>
    <property type="match status" value="1"/>
</dbReference>